<evidence type="ECO:0000256" key="9">
    <source>
        <dbReference type="ARBA" id="ARBA00023242"/>
    </source>
</evidence>
<keyword evidence="13" id="KW-1185">Reference proteome</keyword>
<name>A0A226DYG4_FOLCA</name>
<accession>A0A226DYG4</accession>
<reference evidence="12 13" key="1">
    <citation type="submission" date="2015-12" db="EMBL/GenBank/DDBJ databases">
        <title>The genome of Folsomia candida.</title>
        <authorList>
            <person name="Faddeeva A."/>
            <person name="Derks M.F."/>
            <person name="Anvar Y."/>
            <person name="Smit S."/>
            <person name="Van Straalen N."/>
            <person name="Roelofs D."/>
        </authorList>
    </citation>
    <scope>NUCLEOTIDE SEQUENCE [LARGE SCALE GENOMIC DNA]</scope>
    <source>
        <strain evidence="12 13">VU population</strain>
        <tissue evidence="12">Whole body</tissue>
    </source>
</reference>
<keyword evidence="9" id="KW-0539">Nucleus</keyword>
<dbReference type="PANTHER" id="PTHR15169">
    <property type="entry name" value="DAMAGE-SPECIFIC DNA BINDING PROTEIN 2"/>
    <property type="match status" value="1"/>
</dbReference>
<dbReference type="GO" id="GO:0003684">
    <property type="term" value="F:damaged DNA binding"/>
    <property type="evidence" value="ECO:0007669"/>
    <property type="project" value="InterPro"/>
</dbReference>
<feature type="compositionally biased region" description="Acidic residues" evidence="11">
    <location>
        <begin position="437"/>
        <end position="446"/>
    </location>
</feature>
<dbReference type="OMA" id="CGHEHHN"/>
<keyword evidence="5" id="KW-0227">DNA damage</keyword>
<dbReference type="InterPro" id="IPR001680">
    <property type="entry name" value="WD40_rpt"/>
</dbReference>
<evidence type="ECO:0000313" key="12">
    <source>
        <dbReference type="EMBL" id="OXA50269.1"/>
    </source>
</evidence>
<dbReference type="EMBL" id="LNIX01000009">
    <property type="protein sequence ID" value="OXA50269.1"/>
    <property type="molecule type" value="Genomic_DNA"/>
</dbReference>
<evidence type="ECO:0000256" key="1">
    <source>
        <dbReference type="ARBA" id="ARBA00004123"/>
    </source>
</evidence>
<comment type="similarity">
    <text evidence="2">Belongs to the WD repeat DDB2/WDR76 family.</text>
</comment>
<comment type="subcellular location">
    <subcellularLocation>
        <location evidence="1">Nucleus</location>
    </subcellularLocation>
</comment>
<evidence type="ECO:0000313" key="13">
    <source>
        <dbReference type="Proteomes" id="UP000198287"/>
    </source>
</evidence>
<dbReference type="GO" id="GO:0080008">
    <property type="term" value="C:Cul4-RING E3 ubiquitin ligase complex"/>
    <property type="evidence" value="ECO:0007669"/>
    <property type="project" value="InterPro"/>
</dbReference>
<dbReference type="PANTHER" id="PTHR15169:SF0">
    <property type="entry name" value="DNA DAMAGE-BINDING PROTEIN 2"/>
    <property type="match status" value="1"/>
</dbReference>
<keyword evidence="7" id="KW-0238">DNA-binding</keyword>
<evidence type="ECO:0000256" key="10">
    <source>
        <dbReference type="ARBA" id="ARBA00031670"/>
    </source>
</evidence>
<dbReference type="SUPFAM" id="SSF50978">
    <property type="entry name" value="WD40 repeat-like"/>
    <property type="match status" value="1"/>
</dbReference>
<dbReference type="InterPro" id="IPR036322">
    <property type="entry name" value="WD40_repeat_dom_sf"/>
</dbReference>
<evidence type="ECO:0000256" key="5">
    <source>
        <dbReference type="ARBA" id="ARBA00022763"/>
    </source>
</evidence>
<proteinExistence type="inferred from homology"/>
<keyword evidence="3" id="KW-0853">WD repeat</keyword>
<keyword evidence="6" id="KW-0833">Ubl conjugation pathway</keyword>
<protein>
    <recommendedName>
        <fullName evidence="10">Damage-specific DNA-binding protein 2</fullName>
    </recommendedName>
</protein>
<keyword evidence="8" id="KW-0234">DNA repair</keyword>
<keyword evidence="4" id="KW-0677">Repeat</keyword>
<dbReference type="Gene3D" id="2.130.10.10">
    <property type="entry name" value="YVTN repeat-like/Quinoprotein amine dehydrogenase"/>
    <property type="match status" value="1"/>
</dbReference>
<dbReference type="SMART" id="SM00320">
    <property type="entry name" value="WD40"/>
    <property type="match status" value="6"/>
</dbReference>
<dbReference type="InterPro" id="IPR033312">
    <property type="entry name" value="DDB2"/>
</dbReference>
<organism evidence="12 13">
    <name type="scientific">Folsomia candida</name>
    <name type="common">Springtail</name>
    <dbReference type="NCBI Taxonomy" id="158441"/>
    <lineage>
        <taxon>Eukaryota</taxon>
        <taxon>Metazoa</taxon>
        <taxon>Ecdysozoa</taxon>
        <taxon>Arthropoda</taxon>
        <taxon>Hexapoda</taxon>
        <taxon>Collembola</taxon>
        <taxon>Entomobryomorpha</taxon>
        <taxon>Isotomoidea</taxon>
        <taxon>Isotomidae</taxon>
        <taxon>Proisotominae</taxon>
        <taxon>Folsomia</taxon>
    </lineage>
</organism>
<evidence type="ECO:0000256" key="2">
    <source>
        <dbReference type="ARBA" id="ARBA00005434"/>
    </source>
</evidence>
<sequence>MISSNVAGGLNQLSICSWDRRQTIVQKVRNELVKRNIMSLDYFNDSVVKFNMRITSICWHQKYPYCFAVGSKHGDISVGSLDRKLDNAEDFGSGWIPSIKQTVKGSGPGGSITDMKFDQNERNILYRTSIDSTVSRIDFEHSGNSLTYMNHDSYTNWFTAMDIDFRARILAAGDNRGYVRFFNLQDGKLIGSHQLHKSKVHHIEFCKRDPNIIVTAGLLKESSVRIWDIRTLNSKVGPLATLEHNAGVNAARFNPTDGTKLMTSDQDSEIRVYPFQSSILGEPEPIIINQYHRQFQHLTPIKAEWHPLADLIVIGKFPKNSPGAPKNSVRKSIELYNPENGDCVAEIFQPSNKIVSLNVFNPTGELLASGMSSELVIWRPTAIRDIDDNCQEGDNDNLIRCGNSNQTMGLSQDARNRLRGKNTTGTRRARRTREYSPVDDDDDENNENDKKTKRPRKVPASSTKTKTTSKKK</sequence>
<dbReference type="STRING" id="158441.A0A226DYG4"/>
<dbReference type="GO" id="GO:0006281">
    <property type="term" value="P:DNA repair"/>
    <property type="evidence" value="ECO:0007669"/>
    <property type="project" value="UniProtKB-KW"/>
</dbReference>
<evidence type="ECO:0000256" key="7">
    <source>
        <dbReference type="ARBA" id="ARBA00023125"/>
    </source>
</evidence>
<dbReference type="Proteomes" id="UP000198287">
    <property type="component" value="Unassembled WGS sequence"/>
</dbReference>
<evidence type="ECO:0000256" key="8">
    <source>
        <dbReference type="ARBA" id="ARBA00023204"/>
    </source>
</evidence>
<evidence type="ECO:0000256" key="11">
    <source>
        <dbReference type="SAM" id="MobiDB-lite"/>
    </source>
</evidence>
<dbReference type="OrthoDB" id="9890280at2759"/>
<feature type="region of interest" description="Disordered" evidence="11">
    <location>
        <begin position="401"/>
        <end position="472"/>
    </location>
</feature>
<evidence type="ECO:0000256" key="6">
    <source>
        <dbReference type="ARBA" id="ARBA00022786"/>
    </source>
</evidence>
<dbReference type="AlphaFoldDB" id="A0A226DYG4"/>
<dbReference type="GO" id="GO:0005634">
    <property type="term" value="C:nucleus"/>
    <property type="evidence" value="ECO:0007669"/>
    <property type="project" value="UniProtKB-SubCell"/>
</dbReference>
<evidence type="ECO:0000256" key="3">
    <source>
        <dbReference type="ARBA" id="ARBA00022574"/>
    </source>
</evidence>
<evidence type="ECO:0000256" key="4">
    <source>
        <dbReference type="ARBA" id="ARBA00022737"/>
    </source>
</evidence>
<comment type="caution">
    <text evidence="12">The sequence shown here is derived from an EMBL/GenBank/DDBJ whole genome shotgun (WGS) entry which is preliminary data.</text>
</comment>
<gene>
    <name evidence="12" type="ORF">Fcan01_14874</name>
</gene>
<dbReference type="GO" id="GO:0009411">
    <property type="term" value="P:response to UV"/>
    <property type="evidence" value="ECO:0007669"/>
    <property type="project" value="TreeGrafter"/>
</dbReference>
<dbReference type="InterPro" id="IPR015943">
    <property type="entry name" value="WD40/YVTN_repeat-like_dom_sf"/>
</dbReference>